<dbReference type="PANTHER" id="PTHR46825:SF8">
    <property type="entry name" value="BETA-LACTAMASE-RELATED"/>
    <property type="match status" value="1"/>
</dbReference>
<feature type="signal peptide" evidence="6">
    <location>
        <begin position="1"/>
        <end position="22"/>
    </location>
</feature>
<evidence type="ECO:0000259" key="7">
    <source>
        <dbReference type="Pfam" id="PF00144"/>
    </source>
</evidence>
<keyword evidence="4 5" id="KW-0046">Antibiotic resistance</keyword>
<dbReference type="SUPFAM" id="SSF56601">
    <property type="entry name" value="beta-lactamase/transpeptidase-like"/>
    <property type="match status" value="1"/>
</dbReference>
<dbReference type="GO" id="GO:0017001">
    <property type="term" value="P:antibiotic catabolic process"/>
    <property type="evidence" value="ECO:0007669"/>
    <property type="project" value="InterPro"/>
</dbReference>
<dbReference type="PATRIC" id="fig|1409788.3.peg.2899"/>
<dbReference type="InterPro" id="IPR001466">
    <property type="entry name" value="Beta-lactam-related"/>
</dbReference>
<feature type="chain" id="PRO_5005591477" description="Beta-lactamase" evidence="6">
    <location>
        <begin position="23"/>
        <end position="367"/>
    </location>
</feature>
<comment type="caution">
    <text evidence="8">The sequence shown here is derived from an EMBL/GenBank/DDBJ whole genome shotgun (WGS) entry which is preliminary data.</text>
</comment>
<dbReference type="AlphaFoldDB" id="A0A0L8V7A4"/>
<comment type="similarity">
    <text evidence="2 5">Belongs to the class-C beta-lactamase family.</text>
</comment>
<name>A0A0L8V7A4_9BACT</name>
<accession>A0A0L8V7A4</accession>
<feature type="domain" description="Beta-lactamase-related" evidence="7">
    <location>
        <begin position="41"/>
        <end position="344"/>
    </location>
</feature>
<dbReference type="EMBL" id="LGIA01000164">
    <property type="protein sequence ID" value="KOH44365.1"/>
    <property type="molecule type" value="Genomic_DNA"/>
</dbReference>
<evidence type="ECO:0000256" key="6">
    <source>
        <dbReference type="SAM" id="SignalP"/>
    </source>
</evidence>
<dbReference type="PANTHER" id="PTHR46825">
    <property type="entry name" value="D-ALANYL-D-ALANINE-CARBOXYPEPTIDASE/ENDOPEPTIDASE AMPH"/>
    <property type="match status" value="1"/>
</dbReference>
<keyword evidence="3 5" id="KW-0378">Hydrolase</keyword>
<sequence length="367" mass="40598">MKEGIVLTLVLMLLAASVRSQAQSSGCWTKQQEQLIFEHVRAFPEQTQMAYAFIENGAVAFSGVIVESDTMRLVDNHQKVFEIGSISKVFTASLLTALVVEGKLSLDDPVNDHLPFALRDSIRPTFRQLANHTSGLPRMPSNFDAAVPFDPANPYRNYGADLLEAYLTTQVELAYQPGERSEYSNLGTGLLAYVLTQMTGLDYQELLEKYLFSKYNMIASTTRRKEVTSCLVSGLDQSGKATSNWDFSVMVGAGGILSTTEDLAKFALAQFDESNRELELTRLPTFEVNEQLAIGLGWHIVKTPAETELYCHNGGTGGYSSSIVLDTDRRNGVIILSNVSAFHPESPKIEQLCFSLLRTINQSLKEQ</sequence>
<dbReference type="GO" id="GO:0008800">
    <property type="term" value="F:beta-lactamase activity"/>
    <property type="evidence" value="ECO:0007669"/>
    <property type="project" value="UniProtKB-UniRule"/>
</dbReference>
<evidence type="ECO:0000313" key="8">
    <source>
        <dbReference type="EMBL" id="KOH44365.1"/>
    </source>
</evidence>
<protein>
    <recommendedName>
        <fullName evidence="5">Beta-lactamase</fullName>
        <ecNumber evidence="5">3.5.2.6</ecNumber>
    </recommendedName>
</protein>
<evidence type="ECO:0000256" key="4">
    <source>
        <dbReference type="ARBA" id="ARBA00023251"/>
    </source>
</evidence>
<dbReference type="InterPro" id="IPR012338">
    <property type="entry name" value="Beta-lactam/transpept-like"/>
</dbReference>
<evidence type="ECO:0000256" key="3">
    <source>
        <dbReference type="ARBA" id="ARBA00022801"/>
    </source>
</evidence>
<dbReference type="Proteomes" id="UP000036958">
    <property type="component" value="Unassembled WGS sequence"/>
</dbReference>
<dbReference type="PROSITE" id="PS00336">
    <property type="entry name" value="BETA_LACTAMASE_C"/>
    <property type="match status" value="1"/>
</dbReference>
<dbReference type="InterPro" id="IPR001586">
    <property type="entry name" value="Beta-lactam_class-C_AS"/>
</dbReference>
<comment type="catalytic activity">
    <reaction evidence="1 5">
        <text>a beta-lactam + H2O = a substituted beta-amino acid</text>
        <dbReference type="Rhea" id="RHEA:20401"/>
        <dbReference type="ChEBI" id="CHEBI:15377"/>
        <dbReference type="ChEBI" id="CHEBI:35627"/>
        <dbReference type="ChEBI" id="CHEBI:140347"/>
        <dbReference type="EC" id="3.5.2.6"/>
    </reaction>
</comment>
<evidence type="ECO:0000256" key="5">
    <source>
        <dbReference type="RuleBase" id="RU361140"/>
    </source>
</evidence>
<dbReference type="Gene3D" id="3.40.710.10">
    <property type="entry name" value="DD-peptidase/beta-lactamase superfamily"/>
    <property type="match status" value="1"/>
</dbReference>
<dbReference type="InterPro" id="IPR050491">
    <property type="entry name" value="AmpC-like"/>
</dbReference>
<reference evidence="9" key="1">
    <citation type="submission" date="2015-07" db="EMBL/GenBank/DDBJ databases">
        <title>Genome sequencing of Sunxiuqinia dokdonensis strain SK.</title>
        <authorList>
            <person name="Ahn S."/>
            <person name="Kim B.-C."/>
        </authorList>
    </citation>
    <scope>NUCLEOTIDE SEQUENCE [LARGE SCALE GENOMIC DNA]</scope>
    <source>
        <strain evidence="9">SK</strain>
    </source>
</reference>
<dbReference type="Pfam" id="PF00144">
    <property type="entry name" value="Beta-lactamase"/>
    <property type="match status" value="1"/>
</dbReference>
<organism evidence="8 9">
    <name type="scientific">Sunxiuqinia dokdonensis</name>
    <dbReference type="NCBI Taxonomy" id="1409788"/>
    <lineage>
        <taxon>Bacteria</taxon>
        <taxon>Pseudomonadati</taxon>
        <taxon>Bacteroidota</taxon>
        <taxon>Bacteroidia</taxon>
        <taxon>Marinilabiliales</taxon>
        <taxon>Prolixibacteraceae</taxon>
        <taxon>Sunxiuqinia</taxon>
    </lineage>
</organism>
<evidence type="ECO:0000256" key="1">
    <source>
        <dbReference type="ARBA" id="ARBA00001526"/>
    </source>
</evidence>
<evidence type="ECO:0000313" key="9">
    <source>
        <dbReference type="Proteomes" id="UP000036958"/>
    </source>
</evidence>
<dbReference type="STRING" id="1409788.NC99_28120"/>
<keyword evidence="9" id="KW-1185">Reference proteome</keyword>
<proteinExistence type="inferred from homology"/>
<gene>
    <name evidence="8" type="ORF">NC99_28120</name>
</gene>
<dbReference type="GO" id="GO:0046677">
    <property type="term" value="P:response to antibiotic"/>
    <property type="evidence" value="ECO:0007669"/>
    <property type="project" value="UniProtKB-UniRule"/>
</dbReference>
<dbReference type="EC" id="3.5.2.6" evidence="5"/>
<dbReference type="GO" id="GO:0030288">
    <property type="term" value="C:outer membrane-bounded periplasmic space"/>
    <property type="evidence" value="ECO:0007669"/>
    <property type="project" value="InterPro"/>
</dbReference>
<evidence type="ECO:0000256" key="2">
    <source>
        <dbReference type="ARBA" id="ARBA00007840"/>
    </source>
</evidence>
<dbReference type="RefSeq" id="WP_053184356.1">
    <property type="nucleotide sequence ID" value="NZ_LGIA01000164.1"/>
</dbReference>
<keyword evidence="6" id="KW-0732">Signal</keyword>